<reference evidence="1" key="1">
    <citation type="submission" date="2014-09" db="EMBL/GenBank/DDBJ databases">
        <authorList>
            <person name="Magalhaes I.L.F."/>
            <person name="Oliveira U."/>
            <person name="Santos F.R."/>
            <person name="Vidigal T.H.D.A."/>
            <person name="Brescovit A.D."/>
            <person name="Santos A.J."/>
        </authorList>
    </citation>
    <scope>NUCLEOTIDE SEQUENCE</scope>
    <source>
        <tissue evidence="1">Shoot tissue taken approximately 20 cm above the soil surface</tissue>
    </source>
</reference>
<reference evidence="1" key="2">
    <citation type="journal article" date="2015" name="Data Brief">
        <title>Shoot transcriptome of the giant reed, Arundo donax.</title>
        <authorList>
            <person name="Barrero R.A."/>
            <person name="Guerrero F.D."/>
            <person name="Moolhuijzen P."/>
            <person name="Goolsby J.A."/>
            <person name="Tidwell J."/>
            <person name="Bellgard S.E."/>
            <person name="Bellgard M.I."/>
        </authorList>
    </citation>
    <scope>NUCLEOTIDE SEQUENCE</scope>
    <source>
        <tissue evidence="1">Shoot tissue taken approximately 20 cm above the soil surface</tissue>
    </source>
</reference>
<sequence length="51" mass="5742">MISHASSSVSDAEFHIICTQESGSFPSCPVRCIFHPACQIFVNCCWWHLDL</sequence>
<name>A0A0A8Y3N9_ARUDO</name>
<evidence type="ECO:0000313" key="1">
    <source>
        <dbReference type="EMBL" id="JAD20931.1"/>
    </source>
</evidence>
<protein>
    <submittedName>
        <fullName evidence="1">Uncharacterized protein</fullName>
    </submittedName>
</protein>
<dbReference type="EMBL" id="GBRH01276964">
    <property type="protein sequence ID" value="JAD20931.1"/>
    <property type="molecule type" value="Transcribed_RNA"/>
</dbReference>
<organism evidence="1">
    <name type="scientific">Arundo donax</name>
    <name type="common">Giant reed</name>
    <name type="synonym">Donax arundinaceus</name>
    <dbReference type="NCBI Taxonomy" id="35708"/>
    <lineage>
        <taxon>Eukaryota</taxon>
        <taxon>Viridiplantae</taxon>
        <taxon>Streptophyta</taxon>
        <taxon>Embryophyta</taxon>
        <taxon>Tracheophyta</taxon>
        <taxon>Spermatophyta</taxon>
        <taxon>Magnoliopsida</taxon>
        <taxon>Liliopsida</taxon>
        <taxon>Poales</taxon>
        <taxon>Poaceae</taxon>
        <taxon>PACMAD clade</taxon>
        <taxon>Arundinoideae</taxon>
        <taxon>Arundineae</taxon>
        <taxon>Arundo</taxon>
    </lineage>
</organism>
<accession>A0A0A8Y3N9</accession>
<proteinExistence type="predicted"/>
<dbReference type="AlphaFoldDB" id="A0A0A8Y3N9"/>